<dbReference type="PANTHER" id="PTHR46082:SF6">
    <property type="entry name" value="AAA+ ATPASE DOMAIN-CONTAINING PROTEIN-RELATED"/>
    <property type="match status" value="1"/>
</dbReference>
<dbReference type="PANTHER" id="PTHR46082">
    <property type="entry name" value="ATP/GTP-BINDING PROTEIN-RELATED"/>
    <property type="match status" value="1"/>
</dbReference>
<accession>A0AAD6NJA2</accession>
<dbReference type="EMBL" id="JAQGDS010000008">
    <property type="protein sequence ID" value="KAJ6258803.1"/>
    <property type="molecule type" value="Genomic_DNA"/>
</dbReference>
<dbReference type="SUPFAM" id="SSF49785">
    <property type="entry name" value="Galactose-binding domain-like"/>
    <property type="match status" value="1"/>
</dbReference>
<dbReference type="InterPro" id="IPR010400">
    <property type="entry name" value="PITH_dom"/>
</dbReference>
<gene>
    <name evidence="3" type="ORF">Dda_6857</name>
</gene>
<dbReference type="AlphaFoldDB" id="A0AAD6NJA2"/>
<name>A0AAD6NJA2_DREDA</name>
<proteinExistence type="predicted"/>
<evidence type="ECO:0000313" key="3">
    <source>
        <dbReference type="EMBL" id="KAJ6258803.1"/>
    </source>
</evidence>
<reference evidence="3" key="1">
    <citation type="submission" date="2023-01" db="EMBL/GenBank/DDBJ databases">
        <title>The chitinases involved in constricting ring structure development in the nematode-trapping fungus Drechslerella dactyloides.</title>
        <authorList>
            <person name="Wang R."/>
            <person name="Zhang L."/>
            <person name="Tang P."/>
            <person name="Li S."/>
            <person name="Liang L."/>
        </authorList>
    </citation>
    <scope>NUCLEOTIDE SEQUENCE</scope>
    <source>
        <strain evidence="3">YMF1.00031</strain>
    </source>
</reference>
<dbReference type="Proteomes" id="UP001221413">
    <property type="component" value="Unassembled WGS sequence"/>
</dbReference>
<feature type="domain" description="PITH" evidence="2">
    <location>
        <begin position="582"/>
        <end position="795"/>
    </location>
</feature>
<sequence>MEQPSASASTSAAGALAGLQAGPSDKTSTTTTTSTDPILYALQCDKCATVFYTDSKAEHHADDNKNHVSFYKLSDAEIRRSQLRRKHPKRTLEGMAALNDAPVHRYPESIPCPFKTSDALAEQERLDEAEAALQQQLAAFGISMTPDVLTVMHDVAVMRHRQKDHRKAEELLEDLLTKRESILGNEHVDTLKTLSALGLVLNDTDRFDEALEKHEMVLDVLERDHGKEEPFTIETIANLARTAQQCEQFYRAETLFRRALSRSTKALGEEHPTTIDITESLAKLMDEVGEYAEAETWYRTALKLREHAFGEKHLSTIECVYRLARNLHIQSRPGESEMLFRRAREFKQRFFENYSTREVIYVTAMGVQFENQDKFRVAEAMYLKALDLKRRKTFVNEYMEDDFYLAALMDLGSALQGQLRYTEAEPVLEHCMEMSEKMHGPDSLKTLGVAQNLSGGYAEIGRWDLAEPLGIRVVQGREKHLGKNDLSTIDGLYNLTNMYKEQVKVKKARETAREALKRIAKLLKTGTLEYRQVAKLRQFEGNLRQLDPEYLSFARRVEDGQVVSDDEEDDEEPSYTDQEPWLGAALPQGYVDLNHMIQKSHLEALNTRPEFGSVTEIFQPSPPVSLPKGAAKRQFAQPAVEDSTGAKSDFVVSDVDEQLMIFIRFISPVKVFSLQFTSFRYINEDDDEVSRRPKTIKLYVNAPQILDFEDSVDPTQELEIGEKDWDEATGTATVNMRFVKFQSVGTLTVFVVDGVDEEVDGKDAGEFTRVDRIRVIGKPGVQQGSLATLKDDTMYF</sequence>
<dbReference type="InterPro" id="IPR019734">
    <property type="entry name" value="TPR_rpt"/>
</dbReference>
<evidence type="ECO:0000259" key="2">
    <source>
        <dbReference type="PROSITE" id="PS51532"/>
    </source>
</evidence>
<evidence type="ECO:0000313" key="4">
    <source>
        <dbReference type="Proteomes" id="UP001221413"/>
    </source>
</evidence>
<dbReference type="Gene3D" id="1.25.40.10">
    <property type="entry name" value="Tetratricopeptide repeat domain"/>
    <property type="match status" value="2"/>
</dbReference>
<protein>
    <submittedName>
        <fullName evidence="3">Nephrocystin-3</fullName>
    </submittedName>
</protein>
<dbReference type="InterPro" id="IPR037047">
    <property type="entry name" value="PITH_dom_sf"/>
</dbReference>
<dbReference type="PROSITE" id="PS51532">
    <property type="entry name" value="PITH"/>
    <property type="match status" value="1"/>
</dbReference>
<dbReference type="Pfam" id="PF06201">
    <property type="entry name" value="PITH"/>
    <property type="match status" value="1"/>
</dbReference>
<dbReference type="InterPro" id="IPR008979">
    <property type="entry name" value="Galactose-bd-like_sf"/>
</dbReference>
<comment type="caution">
    <text evidence="3">The sequence shown here is derived from an EMBL/GenBank/DDBJ whole genome shotgun (WGS) entry which is preliminary data.</text>
</comment>
<dbReference type="SMART" id="SM00028">
    <property type="entry name" value="TPR"/>
    <property type="match status" value="7"/>
</dbReference>
<feature type="region of interest" description="Disordered" evidence="1">
    <location>
        <begin position="1"/>
        <end position="33"/>
    </location>
</feature>
<keyword evidence="4" id="KW-1185">Reference proteome</keyword>
<dbReference type="Pfam" id="PF13424">
    <property type="entry name" value="TPR_12"/>
    <property type="match status" value="3"/>
</dbReference>
<evidence type="ECO:0000256" key="1">
    <source>
        <dbReference type="SAM" id="MobiDB-lite"/>
    </source>
</evidence>
<dbReference type="InterPro" id="IPR053137">
    <property type="entry name" value="NLR-like"/>
</dbReference>
<dbReference type="Gene3D" id="2.60.120.470">
    <property type="entry name" value="PITH domain"/>
    <property type="match status" value="1"/>
</dbReference>
<organism evidence="3 4">
    <name type="scientific">Drechslerella dactyloides</name>
    <name type="common">Nematode-trapping fungus</name>
    <name type="synonym">Arthrobotrys dactyloides</name>
    <dbReference type="NCBI Taxonomy" id="74499"/>
    <lineage>
        <taxon>Eukaryota</taxon>
        <taxon>Fungi</taxon>
        <taxon>Dikarya</taxon>
        <taxon>Ascomycota</taxon>
        <taxon>Pezizomycotina</taxon>
        <taxon>Orbiliomycetes</taxon>
        <taxon>Orbiliales</taxon>
        <taxon>Orbiliaceae</taxon>
        <taxon>Drechslerella</taxon>
    </lineage>
</organism>
<feature type="compositionally biased region" description="Acidic residues" evidence="1">
    <location>
        <begin position="564"/>
        <end position="574"/>
    </location>
</feature>
<feature type="region of interest" description="Disordered" evidence="1">
    <location>
        <begin position="557"/>
        <end position="579"/>
    </location>
</feature>
<dbReference type="GO" id="GO:0005737">
    <property type="term" value="C:cytoplasm"/>
    <property type="evidence" value="ECO:0007669"/>
    <property type="project" value="UniProtKB-ARBA"/>
</dbReference>
<dbReference type="InterPro" id="IPR011990">
    <property type="entry name" value="TPR-like_helical_dom_sf"/>
</dbReference>
<dbReference type="SUPFAM" id="SSF48452">
    <property type="entry name" value="TPR-like"/>
    <property type="match status" value="2"/>
</dbReference>